<accession>A0A839T733</accession>
<dbReference type="EMBL" id="JACHXI010000033">
    <property type="protein sequence ID" value="MBB3105317.1"/>
    <property type="molecule type" value="Genomic_DNA"/>
</dbReference>
<keyword evidence="1" id="KW-0812">Transmembrane</keyword>
<feature type="transmembrane region" description="Helical" evidence="1">
    <location>
        <begin position="27"/>
        <end position="44"/>
    </location>
</feature>
<proteinExistence type="predicted"/>
<gene>
    <name evidence="2" type="ORF">FHR87_003753</name>
</gene>
<keyword evidence="3" id="KW-1185">Reference proteome</keyword>
<comment type="caution">
    <text evidence="2">The sequence shown here is derived from an EMBL/GenBank/DDBJ whole genome shotgun (WGS) entry which is preliminary data.</text>
</comment>
<keyword evidence="1" id="KW-0472">Membrane</keyword>
<name>A0A839T733_AZOMA</name>
<protein>
    <submittedName>
        <fullName evidence="2">Uncharacterized protein</fullName>
    </submittedName>
</protein>
<dbReference type="RefSeq" id="WP_183168162.1">
    <property type="nucleotide sequence ID" value="NZ_JACHXI010000033.1"/>
</dbReference>
<evidence type="ECO:0000313" key="3">
    <source>
        <dbReference type="Proteomes" id="UP000549250"/>
    </source>
</evidence>
<dbReference type="Proteomes" id="UP000549250">
    <property type="component" value="Unassembled WGS sequence"/>
</dbReference>
<keyword evidence="1" id="KW-1133">Transmembrane helix</keyword>
<evidence type="ECO:0000256" key="1">
    <source>
        <dbReference type="SAM" id="Phobius"/>
    </source>
</evidence>
<dbReference type="AlphaFoldDB" id="A0A839T733"/>
<sequence>MNTEPIDCKADTQALKGRSGLGRIVHATRYFLALILIALVWGVILL</sequence>
<reference evidence="2 3" key="1">
    <citation type="submission" date="2020-08" db="EMBL/GenBank/DDBJ databases">
        <title>Genomic Encyclopedia of Type Strains, Phase III (KMG-III): the genomes of soil and plant-associated and newly described type strains.</title>
        <authorList>
            <person name="Whitman W."/>
        </authorList>
    </citation>
    <scope>NUCLEOTIDE SEQUENCE [LARGE SCALE GENOMIC DNA]</scope>
    <source>
        <strain evidence="2 3">CECT 4462</strain>
    </source>
</reference>
<evidence type="ECO:0000313" key="2">
    <source>
        <dbReference type="EMBL" id="MBB3105317.1"/>
    </source>
</evidence>
<organism evidence="2 3">
    <name type="scientific">Azomonas macrocytogenes</name>
    <name type="common">Azotobacter macrocytogenes</name>
    <dbReference type="NCBI Taxonomy" id="69962"/>
    <lineage>
        <taxon>Bacteria</taxon>
        <taxon>Pseudomonadati</taxon>
        <taxon>Pseudomonadota</taxon>
        <taxon>Gammaproteobacteria</taxon>
        <taxon>Pseudomonadales</taxon>
        <taxon>Pseudomonadaceae</taxon>
        <taxon>Azomonas</taxon>
    </lineage>
</organism>